<name>A0ABX1LUS1_9CYAN</name>
<dbReference type="SUPFAM" id="SSF116734">
    <property type="entry name" value="DNA methylase specificity domain"/>
    <property type="match status" value="2"/>
</dbReference>
<evidence type="ECO:0000313" key="5">
    <source>
        <dbReference type="EMBL" id="NMF59913.1"/>
    </source>
</evidence>
<reference evidence="5 6" key="1">
    <citation type="submission" date="2020-03" db="EMBL/GenBank/DDBJ databases">
        <title>Draft Genome Sequence of 2-Methylisoborneol Producing Pseudanabaena yagii Strain GIHE-NHR1 Isolated from North Han River in South Korea.</title>
        <authorList>
            <person name="Jeong J."/>
        </authorList>
    </citation>
    <scope>NUCLEOTIDE SEQUENCE [LARGE SCALE GENOMIC DNA]</scope>
    <source>
        <strain evidence="5 6">GIHE-NHR1</strain>
    </source>
</reference>
<dbReference type="PANTHER" id="PTHR30408:SF12">
    <property type="entry name" value="TYPE I RESTRICTION ENZYME MJAVIII SPECIFICITY SUBUNIT"/>
    <property type="match status" value="1"/>
</dbReference>
<evidence type="ECO:0000256" key="3">
    <source>
        <dbReference type="ARBA" id="ARBA00023125"/>
    </source>
</evidence>
<sequence>MKGLKKDAENLKGVDNLKELRIADIATITNGYAFKSEQFNSDGIGLPIIRIRDVQGGTSKTYYLGEYSDEYLVKNGDILIGMDGEFNINTWKSGKALLNQRVCKIAAKAEIADNTFLRYRLSLLLKQIEADTPFVTVKHLSSNVLQEQRINVPPIAEQKRIAAICAKADRLRRTRRYALELSDTYLRSVFLEMFGDPLTNPKGWKTGKIEELCMQIVDCPHSTPTYSDGKTPYACVRSADIQNGIFDWTETKYVDLKEYQVRIERLIPQPHDVVYCREGARFGNAARIPPNHSVCLGQRMMLFRVNAKLATSEFIWFILNSDSVYQQAVNLVGGTASPHVNVQDIKAFKTIIPPLLLQEKFAAIVQKSDRIRAQQREALRQAEHLFQTILHRAFRGEL</sequence>
<protein>
    <recommendedName>
        <fullName evidence="4">Type I restriction modification DNA specificity domain-containing protein</fullName>
    </recommendedName>
</protein>
<evidence type="ECO:0000256" key="2">
    <source>
        <dbReference type="ARBA" id="ARBA00022747"/>
    </source>
</evidence>
<dbReference type="PANTHER" id="PTHR30408">
    <property type="entry name" value="TYPE-1 RESTRICTION ENZYME ECOKI SPECIFICITY PROTEIN"/>
    <property type="match status" value="1"/>
</dbReference>
<dbReference type="InterPro" id="IPR052021">
    <property type="entry name" value="Type-I_RS_S_subunit"/>
</dbReference>
<keyword evidence="6" id="KW-1185">Reference proteome</keyword>
<comment type="caution">
    <text evidence="5">The sequence shown here is derived from an EMBL/GenBank/DDBJ whole genome shotgun (WGS) entry which is preliminary data.</text>
</comment>
<evidence type="ECO:0000256" key="1">
    <source>
        <dbReference type="ARBA" id="ARBA00010923"/>
    </source>
</evidence>
<dbReference type="CDD" id="cd17257">
    <property type="entry name" value="RMtype1_S_EcoBI-TRD1-CR1_like"/>
    <property type="match status" value="1"/>
</dbReference>
<accession>A0ABX1LUS1</accession>
<feature type="domain" description="Type I restriction modification DNA specificity" evidence="4">
    <location>
        <begin position="17"/>
        <end position="170"/>
    </location>
</feature>
<dbReference type="Pfam" id="PF01420">
    <property type="entry name" value="Methylase_S"/>
    <property type="match status" value="2"/>
</dbReference>
<feature type="domain" description="Type I restriction modification DNA specificity" evidence="4">
    <location>
        <begin position="201"/>
        <end position="377"/>
    </location>
</feature>
<gene>
    <name evidence="5" type="ORF">HC246_18275</name>
</gene>
<organism evidence="5 6">
    <name type="scientific">Pseudanabaena yagii GIHE-NHR1</name>
    <dbReference type="NCBI Taxonomy" id="2722753"/>
    <lineage>
        <taxon>Bacteria</taxon>
        <taxon>Bacillati</taxon>
        <taxon>Cyanobacteriota</taxon>
        <taxon>Cyanophyceae</taxon>
        <taxon>Pseudanabaenales</taxon>
        <taxon>Pseudanabaenaceae</taxon>
        <taxon>Pseudanabaena</taxon>
        <taxon>Pseudanabaena yagii</taxon>
    </lineage>
</organism>
<keyword evidence="2" id="KW-0680">Restriction system</keyword>
<proteinExistence type="inferred from homology"/>
<dbReference type="InterPro" id="IPR000055">
    <property type="entry name" value="Restrct_endonuc_typeI_TRD"/>
</dbReference>
<dbReference type="RefSeq" id="WP_169364882.1">
    <property type="nucleotide sequence ID" value="NZ_JAAVJL010000002.1"/>
</dbReference>
<dbReference type="Proteomes" id="UP000738376">
    <property type="component" value="Unassembled WGS sequence"/>
</dbReference>
<evidence type="ECO:0000313" key="6">
    <source>
        <dbReference type="Proteomes" id="UP000738376"/>
    </source>
</evidence>
<dbReference type="InterPro" id="IPR044946">
    <property type="entry name" value="Restrct_endonuc_typeI_TRD_sf"/>
</dbReference>
<comment type="similarity">
    <text evidence="1">Belongs to the type-I restriction system S methylase family.</text>
</comment>
<dbReference type="EMBL" id="JAAVJL010000002">
    <property type="protein sequence ID" value="NMF59913.1"/>
    <property type="molecule type" value="Genomic_DNA"/>
</dbReference>
<evidence type="ECO:0000259" key="4">
    <source>
        <dbReference type="Pfam" id="PF01420"/>
    </source>
</evidence>
<dbReference type="Gene3D" id="3.90.220.20">
    <property type="entry name" value="DNA methylase specificity domains"/>
    <property type="match status" value="2"/>
</dbReference>
<keyword evidence="3" id="KW-0238">DNA-binding</keyword>